<dbReference type="PANTHER" id="PTHR46211:SF1">
    <property type="entry name" value="GLYCEROPHOSPHODIESTER PHOSPHODIESTERASE, CYTOPLASMIC"/>
    <property type="match status" value="1"/>
</dbReference>
<dbReference type="InterPro" id="IPR017946">
    <property type="entry name" value="PLC-like_Pdiesterase_TIM-brl"/>
</dbReference>
<feature type="domain" description="GP-PDE" evidence="1">
    <location>
        <begin position="7"/>
        <end position="242"/>
    </location>
</feature>
<accession>A0A1X7GR15</accession>
<organism evidence="2 3">
    <name type="scientific">Paenibacillus uliginis N3/975</name>
    <dbReference type="NCBI Taxonomy" id="1313296"/>
    <lineage>
        <taxon>Bacteria</taxon>
        <taxon>Bacillati</taxon>
        <taxon>Bacillota</taxon>
        <taxon>Bacilli</taxon>
        <taxon>Bacillales</taxon>
        <taxon>Paenibacillaceae</taxon>
        <taxon>Paenibacillus</taxon>
    </lineage>
</organism>
<dbReference type="Proteomes" id="UP000192940">
    <property type="component" value="Chromosome I"/>
</dbReference>
<dbReference type="RefSeq" id="WP_208917998.1">
    <property type="nucleotide sequence ID" value="NZ_LT840184.1"/>
</dbReference>
<evidence type="ECO:0000313" key="2">
    <source>
        <dbReference type="EMBL" id="SMF73474.1"/>
    </source>
</evidence>
<dbReference type="STRING" id="1313296.SAMN05661091_0968"/>
<dbReference type="AlphaFoldDB" id="A0A1X7GR15"/>
<evidence type="ECO:0000313" key="3">
    <source>
        <dbReference type="Proteomes" id="UP000192940"/>
    </source>
</evidence>
<dbReference type="Gene3D" id="3.20.20.190">
    <property type="entry name" value="Phosphatidylinositol (PI) phosphodiesterase"/>
    <property type="match status" value="1"/>
</dbReference>
<dbReference type="InterPro" id="IPR030395">
    <property type="entry name" value="GP_PDE_dom"/>
</dbReference>
<dbReference type="PANTHER" id="PTHR46211">
    <property type="entry name" value="GLYCEROPHOSPHORYL DIESTER PHOSPHODIESTERASE"/>
    <property type="match status" value="1"/>
</dbReference>
<dbReference type="GO" id="GO:0008081">
    <property type="term" value="F:phosphoric diester hydrolase activity"/>
    <property type="evidence" value="ECO:0007669"/>
    <property type="project" value="InterPro"/>
</dbReference>
<evidence type="ECO:0000259" key="1">
    <source>
        <dbReference type="PROSITE" id="PS51704"/>
    </source>
</evidence>
<dbReference type="PROSITE" id="PS51704">
    <property type="entry name" value="GP_PDE"/>
    <property type="match status" value="1"/>
</dbReference>
<dbReference type="CDD" id="cd08563">
    <property type="entry name" value="GDPD_TtGDE_like"/>
    <property type="match status" value="1"/>
</dbReference>
<proteinExistence type="predicted"/>
<sequence>MSHTKQPLIISHRGASGEAPENTMAAFKLGLEQGCDAFELDVHLSKDGQLVVIHDGTIDRTTDGSGAINELTVDELKAFDAGSWFKKEYTGERIPLLEEVFDHTPAHILINIEVKGSYNQQLEPALIELLKKKNRMDTVVISSFDWKSLCYLKELEPQIKVGLLYNLCLDHHDKLPEAAGTNVYSLHPNGEKLDSHDIHRIQAANLRVYIWTINNEQQMRFALEAGVDGIITDYPGQLKALMAEINA</sequence>
<gene>
    <name evidence="2" type="ORF">SAMN05661091_0968</name>
</gene>
<protein>
    <submittedName>
        <fullName evidence="2">Glycerophosphoryl diester phosphodiesterase</fullName>
    </submittedName>
</protein>
<reference evidence="2 3" key="1">
    <citation type="submission" date="2017-04" db="EMBL/GenBank/DDBJ databases">
        <authorList>
            <person name="Afonso C.L."/>
            <person name="Miller P.J."/>
            <person name="Scott M.A."/>
            <person name="Spackman E."/>
            <person name="Goraichik I."/>
            <person name="Dimitrov K.M."/>
            <person name="Suarez D.L."/>
            <person name="Swayne D.E."/>
        </authorList>
    </citation>
    <scope>NUCLEOTIDE SEQUENCE [LARGE SCALE GENOMIC DNA]</scope>
    <source>
        <strain evidence="2 3">N3/975</strain>
    </source>
</reference>
<dbReference type="PROSITE" id="PS50007">
    <property type="entry name" value="PIPLC_X_DOMAIN"/>
    <property type="match status" value="1"/>
</dbReference>
<keyword evidence="3" id="KW-1185">Reference proteome</keyword>
<dbReference type="EMBL" id="LT840184">
    <property type="protein sequence ID" value="SMF73474.1"/>
    <property type="molecule type" value="Genomic_DNA"/>
</dbReference>
<dbReference type="GO" id="GO:0006629">
    <property type="term" value="P:lipid metabolic process"/>
    <property type="evidence" value="ECO:0007669"/>
    <property type="project" value="InterPro"/>
</dbReference>
<dbReference type="Pfam" id="PF03009">
    <property type="entry name" value="GDPD"/>
    <property type="match status" value="1"/>
</dbReference>
<dbReference type="SUPFAM" id="SSF51695">
    <property type="entry name" value="PLC-like phosphodiesterases"/>
    <property type="match status" value="1"/>
</dbReference>
<name>A0A1X7GR15_9BACL</name>